<dbReference type="EMBL" id="MDGQ01000005">
    <property type="protein sequence ID" value="OEK04267.1"/>
    <property type="molecule type" value="Genomic_DNA"/>
</dbReference>
<dbReference type="AlphaFoldDB" id="A0A1E5SYZ6"/>
<dbReference type="InterPro" id="IPR045444">
    <property type="entry name" value="DUF6503"/>
</dbReference>
<dbReference type="OrthoDB" id="982433at2"/>
<sequence length="250" mass="29585">MKNYNLFCVLLVSLIALESCGDSTKTLTVDDIIQKAVARHGGENYDNMEVEFDFRSRHFRAKISDGQYVYERTFRSKDGMVKDVWSNKKFKRMIDQEEIQLNRENMRSYKTATNSVIYFALLPFNLDDPVVNRQLMRSVKIKDKEYYKVEVTYGENGGGEDFEDVYIYWINKDEFTIDYLAYSFNINGGGVRFREAYNAREIEGIRFQDYMNYSIDKDFPAQELDYAFETEQLKLLSKIELENVKVRLQR</sequence>
<name>A0A1E5SYZ6_9BACT</name>
<dbReference type="RefSeq" id="WP_069835772.1">
    <property type="nucleotide sequence ID" value="NZ_MDGQ01000005.1"/>
</dbReference>
<evidence type="ECO:0000313" key="1">
    <source>
        <dbReference type="EMBL" id="OEK04267.1"/>
    </source>
</evidence>
<dbReference type="Proteomes" id="UP000095552">
    <property type="component" value="Unassembled WGS sequence"/>
</dbReference>
<protein>
    <recommendedName>
        <fullName evidence="3">Deoxyribose-phosphate aldolase</fullName>
    </recommendedName>
</protein>
<proteinExistence type="predicted"/>
<dbReference type="Pfam" id="PF20113">
    <property type="entry name" value="DUF6503"/>
    <property type="match status" value="1"/>
</dbReference>
<evidence type="ECO:0008006" key="3">
    <source>
        <dbReference type="Google" id="ProtNLM"/>
    </source>
</evidence>
<comment type="caution">
    <text evidence="1">The sequence shown here is derived from an EMBL/GenBank/DDBJ whole genome shotgun (WGS) entry which is preliminary data.</text>
</comment>
<gene>
    <name evidence="1" type="ORF">BFP71_12345</name>
</gene>
<dbReference type="STRING" id="1563681.BFP71_12345"/>
<reference evidence="1 2" key="1">
    <citation type="submission" date="2016-08" db="EMBL/GenBank/DDBJ databases">
        <title>Draft genome of Fabibacter sp. strain SK-8.</title>
        <authorList>
            <person name="Wong S.-K."/>
            <person name="Hamasaki K."/>
            <person name="Yoshizawa S."/>
        </authorList>
    </citation>
    <scope>NUCLEOTIDE SEQUENCE [LARGE SCALE GENOMIC DNA]</scope>
    <source>
        <strain evidence="1 2">SK-8</strain>
    </source>
</reference>
<organism evidence="1 2">
    <name type="scientific">Roseivirga misakiensis</name>
    <dbReference type="NCBI Taxonomy" id="1563681"/>
    <lineage>
        <taxon>Bacteria</taxon>
        <taxon>Pseudomonadati</taxon>
        <taxon>Bacteroidota</taxon>
        <taxon>Cytophagia</taxon>
        <taxon>Cytophagales</taxon>
        <taxon>Roseivirgaceae</taxon>
        <taxon>Roseivirga</taxon>
    </lineage>
</organism>
<keyword evidence="2" id="KW-1185">Reference proteome</keyword>
<accession>A0A1E5SYZ6</accession>
<evidence type="ECO:0000313" key="2">
    <source>
        <dbReference type="Proteomes" id="UP000095552"/>
    </source>
</evidence>